<dbReference type="AlphaFoldDB" id="A0A0D3D8B5"/>
<accession>A0A0D3D8B5</accession>
<dbReference type="PANTHER" id="PTHR45023:SF4">
    <property type="entry name" value="GLYCINE-RICH PROTEIN-RELATED"/>
    <property type="match status" value="1"/>
</dbReference>
<sequence length="127" mass="13907">MDSFSFNSPGLVNLLASQSSQTIELGSSEVPKPASKRKWTTKEDVVLISAWLNTSKDPIVSNEQKTAKFWKRIEEYVNASPLLIGSVPRDWSQCHGLHEVDVCGCGCLFFISVSLGFRSRVVGGGCL</sequence>
<organism evidence="1 2">
    <name type="scientific">Brassica oleracea var. oleracea</name>
    <dbReference type="NCBI Taxonomy" id="109376"/>
    <lineage>
        <taxon>Eukaryota</taxon>
        <taxon>Viridiplantae</taxon>
        <taxon>Streptophyta</taxon>
        <taxon>Embryophyta</taxon>
        <taxon>Tracheophyta</taxon>
        <taxon>Spermatophyta</taxon>
        <taxon>Magnoliopsida</taxon>
        <taxon>eudicotyledons</taxon>
        <taxon>Gunneridae</taxon>
        <taxon>Pentapetalae</taxon>
        <taxon>rosids</taxon>
        <taxon>malvids</taxon>
        <taxon>Brassicales</taxon>
        <taxon>Brassicaceae</taxon>
        <taxon>Brassiceae</taxon>
        <taxon>Brassica</taxon>
    </lineage>
</organism>
<evidence type="ECO:0000313" key="1">
    <source>
        <dbReference type="EnsemblPlants" id="Bo7g064320.1"/>
    </source>
</evidence>
<reference evidence="1 2" key="1">
    <citation type="journal article" date="2014" name="Genome Biol.">
        <title>Transcriptome and methylome profiling reveals relics of genome dominance in the mesopolyploid Brassica oleracea.</title>
        <authorList>
            <person name="Parkin I.A."/>
            <person name="Koh C."/>
            <person name="Tang H."/>
            <person name="Robinson S.J."/>
            <person name="Kagale S."/>
            <person name="Clarke W.E."/>
            <person name="Town C.D."/>
            <person name="Nixon J."/>
            <person name="Krishnakumar V."/>
            <person name="Bidwell S.L."/>
            <person name="Denoeud F."/>
            <person name="Belcram H."/>
            <person name="Links M.G."/>
            <person name="Just J."/>
            <person name="Clarke C."/>
            <person name="Bender T."/>
            <person name="Huebert T."/>
            <person name="Mason A.S."/>
            <person name="Pires J.C."/>
            <person name="Barker G."/>
            <person name="Moore J."/>
            <person name="Walley P.G."/>
            <person name="Manoli S."/>
            <person name="Batley J."/>
            <person name="Edwards D."/>
            <person name="Nelson M.N."/>
            <person name="Wang X."/>
            <person name="Paterson A.H."/>
            <person name="King G."/>
            <person name="Bancroft I."/>
            <person name="Chalhoub B."/>
            <person name="Sharpe A.G."/>
        </authorList>
    </citation>
    <scope>NUCLEOTIDE SEQUENCE</scope>
    <source>
        <strain evidence="1 2">cv. TO1000</strain>
    </source>
</reference>
<reference evidence="1" key="2">
    <citation type="submission" date="2015-03" db="UniProtKB">
        <authorList>
            <consortium name="EnsemblPlants"/>
        </authorList>
    </citation>
    <scope>IDENTIFICATION</scope>
</reference>
<dbReference type="PANTHER" id="PTHR45023">
    <property type="match status" value="1"/>
</dbReference>
<protein>
    <recommendedName>
        <fullName evidence="3">Myb-like domain-containing protein</fullName>
    </recommendedName>
</protein>
<evidence type="ECO:0008006" key="3">
    <source>
        <dbReference type="Google" id="ProtNLM"/>
    </source>
</evidence>
<dbReference type="HOGENOM" id="CLU_012390_0_4_1"/>
<name>A0A0D3D8B5_BRAOL</name>
<dbReference type="EnsemblPlants" id="Bo7g064320.1">
    <property type="protein sequence ID" value="Bo7g064320.1"/>
    <property type="gene ID" value="Bo7g064320"/>
</dbReference>
<proteinExistence type="predicted"/>
<dbReference type="Gramene" id="Bo7g064320.1">
    <property type="protein sequence ID" value="Bo7g064320.1"/>
    <property type="gene ID" value="Bo7g064320"/>
</dbReference>
<evidence type="ECO:0000313" key="2">
    <source>
        <dbReference type="Proteomes" id="UP000032141"/>
    </source>
</evidence>
<dbReference type="Proteomes" id="UP000032141">
    <property type="component" value="Chromosome C7"/>
</dbReference>
<keyword evidence="2" id="KW-1185">Reference proteome</keyword>